<comment type="similarity">
    <text evidence="22">In the N-terminal section; belongs to the LigD polymerase family.</text>
</comment>
<dbReference type="InterPro" id="IPR014144">
    <property type="entry name" value="LigD_PE_domain"/>
</dbReference>
<dbReference type="NCBIfam" id="TIGR02777">
    <property type="entry name" value="LigD_PE_dom"/>
    <property type="match status" value="1"/>
</dbReference>
<evidence type="ECO:0000256" key="16">
    <source>
        <dbReference type="ARBA" id="ARBA00023204"/>
    </source>
</evidence>
<dbReference type="PROSITE" id="PS50160">
    <property type="entry name" value="DNA_LIGASE_A3"/>
    <property type="match status" value="1"/>
</dbReference>
<evidence type="ECO:0000256" key="11">
    <source>
        <dbReference type="ARBA" id="ARBA00022839"/>
    </source>
</evidence>
<organism evidence="25 26">
    <name type="scientific">Enteractinococcus fodinae</name>
    <dbReference type="NCBI Taxonomy" id="684663"/>
    <lineage>
        <taxon>Bacteria</taxon>
        <taxon>Bacillati</taxon>
        <taxon>Actinomycetota</taxon>
        <taxon>Actinomycetes</taxon>
        <taxon>Micrococcales</taxon>
        <taxon>Micrococcaceae</taxon>
    </lineage>
</organism>
<evidence type="ECO:0000256" key="17">
    <source>
        <dbReference type="ARBA" id="ARBA00023211"/>
    </source>
</evidence>
<evidence type="ECO:0000256" key="3">
    <source>
        <dbReference type="ARBA" id="ARBA00022598"/>
    </source>
</evidence>
<dbReference type="Gene3D" id="3.90.920.10">
    <property type="entry name" value="DNA primase, PRIM domain"/>
    <property type="match status" value="1"/>
</dbReference>
<keyword evidence="16" id="KW-0234">DNA repair</keyword>
<evidence type="ECO:0000256" key="21">
    <source>
        <dbReference type="ARBA" id="ARBA00049981"/>
    </source>
</evidence>
<dbReference type="InterPro" id="IPR052171">
    <property type="entry name" value="NHEJ_LigD"/>
</dbReference>
<comment type="cofactor">
    <cofactor evidence="1">
        <name>Mn(2+)</name>
        <dbReference type="ChEBI" id="CHEBI:29035"/>
    </cofactor>
</comment>
<reference evidence="25 26" key="1">
    <citation type="submission" date="2023-07" db="EMBL/GenBank/DDBJ databases">
        <title>Sequencing the genomes of 1000 actinobacteria strains.</title>
        <authorList>
            <person name="Klenk H.-P."/>
        </authorList>
    </citation>
    <scope>NUCLEOTIDE SEQUENCE [LARGE SCALE GENOMIC DNA]</scope>
    <source>
        <strain evidence="25 26">DSM 22966</strain>
    </source>
</reference>
<evidence type="ECO:0000256" key="9">
    <source>
        <dbReference type="ARBA" id="ARBA00022763"/>
    </source>
</evidence>
<dbReference type="CDD" id="cd07906">
    <property type="entry name" value="Adenylation_DNA_ligase_LigD_LigC"/>
    <property type="match status" value="1"/>
</dbReference>
<keyword evidence="9" id="KW-0227">DNA damage</keyword>
<dbReference type="InterPro" id="IPR012340">
    <property type="entry name" value="NA-bd_OB-fold"/>
</dbReference>
<dbReference type="Pfam" id="PF13298">
    <property type="entry name" value="LigD_N"/>
    <property type="match status" value="1"/>
</dbReference>
<keyword evidence="11" id="KW-0269">Exonuclease</keyword>
<dbReference type="InterPro" id="IPR012310">
    <property type="entry name" value="DNA_ligase_ATP-dep_cent"/>
</dbReference>
<dbReference type="NCBIfam" id="NF007210">
    <property type="entry name" value="PRK09632.1"/>
    <property type="match status" value="1"/>
</dbReference>
<keyword evidence="7" id="KW-0479">Metal-binding</keyword>
<dbReference type="PANTHER" id="PTHR42705">
    <property type="entry name" value="BIFUNCTIONAL NON-HOMOLOGOUS END JOINING PROTEIN LIGD"/>
    <property type="match status" value="1"/>
</dbReference>
<keyword evidence="5" id="KW-0548">Nucleotidyltransferase</keyword>
<dbReference type="InterPro" id="IPR014146">
    <property type="entry name" value="LigD_ligase_dom"/>
</dbReference>
<keyword evidence="13" id="KW-0239">DNA-directed DNA polymerase</keyword>
<keyword evidence="26" id="KW-1185">Reference proteome</keyword>
<dbReference type="InterPro" id="IPR014145">
    <property type="entry name" value="LigD_pol_dom"/>
</dbReference>
<evidence type="ECO:0000256" key="4">
    <source>
        <dbReference type="ARBA" id="ARBA00022679"/>
    </source>
</evidence>
<evidence type="ECO:0000256" key="12">
    <source>
        <dbReference type="ARBA" id="ARBA00022840"/>
    </source>
</evidence>
<dbReference type="Proteomes" id="UP001183794">
    <property type="component" value="Unassembled WGS sequence"/>
</dbReference>
<comment type="catalytic activity">
    <reaction evidence="20">
        <text>ATP + (deoxyribonucleotide)n-3'-hydroxyl + 5'-phospho-(deoxyribonucleotide)m = (deoxyribonucleotide)n+m + AMP + diphosphate.</text>
        <dbReference type="EC" id="6.5.1.1"/>
    </reaction>
</comment>
<evidence type="ECO:0000256" key="14">
    <source>
        <dbReference type="ARBA" id="ARBA00023125"/>
    </source>
</evidence>
<accession>A0ABU2B382</accession>
<dbReference type="CDD" id="cd04863">
    <property type="entry name" value="MtLigD_Pol_like"/>
    <property type="match status" value="1"/>
</dbReference>
<dbReference type="Gene3D" id="3.30.1490.70">
    <property type="match status" value="1"/>
</dbReference>
<evidence type="ECO:0000313" key="26">
    <source>
        <dbReference type="Proteomes" id="UP001183794"/>
    </source>
</evidence>
<feature type="compositionally biased region" description="Basic and acidic residues" evidence="23">
    <location>
        <begin position="332"/>
        <end position="350"/>
    </location>
</feature>
<evidence type="ECO:0000256" key="22">
    <source>
        <dbReference type="ARBA" id="ARBA00049990"/>
    </source>
</evidence>
<keyword evidence="15" id="KW-0233">DNA recombination</keyword>
<keyword evidence="4" id="KW-0808">Transferase</keyword>
<dbReference type="SUPFAM" id="SSF50249">
    <property type="entry name" value="Nucleic acid-binding proteins"/>
    <property type="match status" value="1"/>
</dbReference>
<keyword evidence="3 25" id="KW-0436">Ligase</keyword>
<feature type="compositionally biased region" description="Basic and acidic residues" evidence="23">
    <location>
        <begin position="495"/>
        <end position="516"/>
    </location>
</feature>
<protein>
    <recommendedName>
        <fullName evidence="2">DNA ligase (ATP)</fullName>
        <ecNumber evidence="2">6.5.1.1</ecNumber>
    </recommendedName>
    <alternativeName>
        <fullName evidence="19">NHEJ DNA polymerase</fullName>
    </alternativeName>
</protein>
<evidence type="ECO:0000256" key="10">
    <source>
        <dbReference type="ARBA" id="ARBA00022801"/>
    </source>
</evidence>
<comment type="caution">
    <text evidence="25">The sequence shown here is derived from an EMBL/GenBank/DDBJ whole genome shotgun (WGS) entry which is preliminary data.</text>
</comment>
<evidence type="ECO:0000256" key="15">
    <source>
        <dbReference type="ARBA" id="ARBA00023172"/>
    </source>
</evidence>
<evidence type="ECO:0000256" key="18">
    <source>
        <dbReference type="ARBA" id="ARBA00023268"/>
    </source>
</evidence>
<sequence>MARNEQQVSIDGHRLKLTSLDKVYYPQTGTTKGEVLDYYARIAPYLIRHARDRIATRKRWVDGVGTPDKPGNVFFEKDLPEGAPSWIPSRAIKHSTGTKHYPLIQDQATLMYLAQMASLELHIPQWRVLPGSSDPGTITSETRYPDRMVFDLDPGEGRELADCVEVAHLVRELLNGMGLEVFPLTSGSKGVHLYAPLDGTSTSQQVSDVAHELARTLESDHPKLIVSAMKKTLRKNKVFIDWSQNSASKTTVAPYSMRGRFAPTVAAPRTWEELDDPASVEHLRFEEVLERIEDLGDLLEPLAERAGADDAGDMENAEPKEAPQDRLTTYRSMRDPDKTPEPVPDSHGKSGDELIFVIQEHHARRLHWDLRLEHEGVLVSWALPKGPPTDPKRNHLAIQTEDHPIEYATFEGTIPKGEYGGGEMTIWDWGTYEVEKWRDGKEVTALLHGQPDGGLGGTKEFALFNTGEHGPNDDPARNWMIHLKESSAKQTTSKSTKDAEERQKPTPAKVPDRADPADYPPMLATLGKVDSVRHHADDWAFEMKWDGVRAIATVQAATDDDPGAVTLTSRNGLDMTDTYPELVELARCVEHDCVLDGEIVAFGDGGNPEFGRLQRRIKLTKSKDIEQERAKTPVYLMVFDVLRTNGESLLRTPYEQRRQRLFEIVSESESIFVPEAFDGSLDDAMTSSKKLKLEGVLAKKKDSVYLPGKRTKTWLKLKHSMSREVLIVGWRDGKGGRQNTFGSLLLAAHDEDGELTYMGRVGTGFDMHQLRNIREQLDSITRKTPPVEVPADQRRDAHWVTPKLVADVEYGGITRDGRLRHPVWRGLRDDIDPEDVTI</sequence>
<keyword evidence="12" id="KW-0067">ATP-binding</keyword>
<keyword evidence="8" id="KW-0547">Nucleotide-binding</keyword>
<feature type="region of interest" description="Disordered" evidence="23">
    <location>
        <begin position="308"/>
        <end position="350"/>
    </location>
</feature>
<evidence type="ECO:0000256" key="13">
    <source>
        <dbReference type="ARBA" id="ARBA00022932"/>
    </source>
</evidence>
<dbReference type="Pfam" id="PF04679">
    <property type="entry name" value="DNA_ligase_A_C"/>
    <property type="match status" value="1"/>
</dbReference>
<dbReference type="GO" id="GO:0003910">
    <property type="term" value="F:DNA ligase (ATP) activity"/>
    <property type="evidence" value="ECO:0007669"/>
    <property type="project" value="UniProtKB-EC"/>
</dbReference>
<proteinExistence type="inferred from homology"/>
<evidence type="ECO:0000313" key="25">
    <source>
        <dbReference type="EMBL" id="MDR7348059.1"/>
    </source>
</evidence>
<feature type="domain" description="ATP-dependent DNA ligase family profile" evidence="24">
    <location>
        <begin position="627"/>
        <end position="750"/>
    </location>
</feature>
<evidence type="ECO:0000256" key="7">
    <source>
        <dbReference type="ARBA" id="ARBA00022723"/>
    </source>
</evidence>
<dbReference type="RefSeq" id="WP_310174885.1">
    <property type="nucleotide sequence ID" value="NZ_BAABHE010000002.1"/>
</dbReference>
<keyword evidence="14" id="KW-0238">DNA-binding</keyword>
<dbReference type="PANTHER" id="PTHR42705:SF2">
    <property type="entry name" value="BIFUNCTIONAL NON-HOMOLOGOUS END JOINING PROTEIN LIGD"/>
    <property type="match status" value="1"/>
</dbReference>
<evidence type="ECO:0000256" key="20">
    <source>
        <dbReference type="ARBA" id="ARBA00034003"/>
    </source>
</evidence>
<gene>
    <name evidence="25" type="ORF">J2S62_002316</name>
</gene>
<feature type="region of interest" description="Disordered" evidence="23">
    <location>
        <begin position="486"/>
        <end position="518"/>
    </location>
</feature>
<dbReference type="Pfam" id="PF21686">
    <property type="entry name" value="LigD_Prim-Pol"/>
    <property type="match status" value="1"/>
</dbReference>
<dbReference type="Gene3D" id="3.30.470.30">
    <property type="entry name" value="DNA ligase/mRNA capping enzyme"/>
    <property type="match status" value="1"/>
</dbReference>
<evidence type="ECO:0000259" key="24">
    <source>
        <dbReference type="PROSITE" id="PS50160"/>
    </source>
</evidence>
<evidence type="ECO:0000256" key="19">
    <source>
        <dbReference type="ARBA" id="ARBA00029943"/>
    </source>
</evidence>
<dbReference type="EMBL" id="JAVDYJ010000001">
    <property type="protein sequence ID" value="MDR7348059.1"/>
    <property type="molecule type" value="Genomic_DNA"/>
</dbReference>
<name>A0ABU2B382_9MICC</name>
<dbReference type="InterPro" id="IPR033649">
    <property type="entry name" value="MtLigD_Pol-like"/>
</dbReference>
<evidence type="ECO:0000256" key="6">
    <source>
        <dbReference type="ARBA" id="ARBA00022722"/>
    </source>
</evidence>
<dbReference type="SUPFAM" id="SSF56091">
    <property type="entry name" value="DNA ligase/mRNA capping enzyme, catalytic domain"/>
    <property type="match status" value="1"/>
</dbReference>
<keyword evidence="18" id="KW-0511">Multifunctional enzyme</keyword>
<evidence type="ECO:0000256" key="2">
    <source>
        <dbReference type="ARBA" id="ARBA00012727"/>
    </source>
</evidence>
<dbReference type="CDD" id="cd07971">
    <property type="entry name" value="OBF_DNA_ligase_LigD"/>
    <property type="match status" value="1"/>
</dbReference>
<dbReference type="NCBIfam" id="TIGR02778">
    <property type="entry name" value="ligD_pol"/>
    <property type="match status" value="1"/>
</dbReference>
<evidence type="ECO:0000256" key="23">
    <source>
        <dbReference type="SAM" id="MobiDB-lite"/>
    </source>
</evidence>
<keyword evidence="6" id="KW-0540">Nuclease</keyword>
<dbReference type="Gene3D" id="2.40.50.140">
    <property type="entry name" value="Nucleic acid-binding proteins"/>
    <property type="match status" value="1"/>
</dbReference>
<comment type="similarity">
    <text evidence="21">In the C-terminal section; belongs to the ATP-dependent DNA ligase family.</text>
</comment>
<dbReference type="EC" id="6.5.1.1" evidence="2"/>
<dbReference type="InterPro" id="IPR012309">
    <property type="entry name" value="DNA_ligase_ATP-dep_C"/>
</dbReference>
<dbReference type="NCBIfam" id="TIGR02779">
    <property type="entry name" value="NHEJ_ligase_lig"/>
    <property type="match status" value="1"/>
</dbReference>
<evidence type="ECO:0000256" key="8">
    <source>
        <dbReference type="ARBA" id="ARBA00022741"/>
    </source>
</evidence>
<dbReference type="Pfam" id="PF01068">
    <property type="entry name" value="DNA_ligase_A_M"/>
    <property type="match status" value="1"/>
</dbReference>
<keyword evidence="17" id="KW-0464">Manganese</keyword>
<keyword evidence="10" id="KW-0378">Hydrolase</keyword>
<evidence type="ECO:0000256" key="1">
    <source>
        <dbReference type="ARBA" id="ARBA00001936"/>
    </source>
</evidence>
<evidence type="ECO:0000256" key="5">
    <source>
        <dbReference type="ARBA" id="ARBA00022695"/>
    </source>
</evidence>